<dbReference type="AlphaFoldDB" id="A0A840IBR7"/>
<evidence type="ECO:0000313" key="5">
    <source>
        <dbReference type="EMBL" id="MBB4661508.1"/>
    </source>
</evidence>
<dbReference type="Proteomes" id="UP000585272">
    <property type="component" value="Unassembled WGS sequence"/>
</dbReference>
<dbReference type="PANTHER" id="PTHR46401:SF2">
    <property type="entry name" value="GLYCOSYLTRANSFERASE WBBK-RELATED"/>
    <property type="match status" value="1"/>
</dbReference>
<accession>A0A840IBR7</accession>
<dbReference type="EMBL" id="JACHNU010000001">
    <property type="protein sequence ID" value="MBB4661508.1"/>
    <property type="molecule type" value="Genomic_DNA"/>
</dbReference>
<keyword evidence="2 5" id="KW-0808">Transferase</keyword>
<evidence type="ECO:0000256" key="2">
    <source>
        <dbReference type="ARBA" id="ARBA00022679"/>
    </source>
</evidence>
<evidence type="ECO:0000313" key="6">
    <source>
        <dbReference type="Proteomes" id="UP000585272"/>
    </source>
</evidence>
<dbReference type="InterPro" id="IPR001296">
    <property type="entry name" value="Glyco_trans_1"/>
</dbReference>
<dbReference type="RefSeq" id="WP_183339723.1">
    <property type="nucleotide sequence ID" value="NZ_JACHNU010000001.1"/>
</dbReference>
<keyword evidence="6" id="KW-1185">Reference proteome</keyword>
<sequence length="378" mass="40387">MALPRRIGINALYLDPGVSGGSETYLRQLVPALAAEAPQLEIELATTRRGADALVAEGWTDLARIHRLPVDQGERARHLVTEQLRLPDLARRRGWEVLHSLANLAPIRARVPSVVTLLDLLFLEQRTMSRVTTTALRLTVLPAARRADALIAISAAARDDMCAIAGFDPGAFTVVPLGPGRDASAVVPTPAEELRAAHRLGDARVVLCVAAKRPHKNQELLVRAVPHLPRDVIVVLAGHPEGYDAQLRALADALGVAERVRFVDYLTDADLEGMWRLAACGAFPTTAEGFGLPVLEALERGVPVAASDLPVLREVGGDLPHWFDPHDPEGAAAAITAAIGDGATATRGPAHAERFSWRANARQTLAVYERVAAAAGGR</sequence>
<name>A0A840IBR7_9ACTN</name>
<dbReference type="PANTHER" id="PTHR46401">
    <property type="entry name" value="GLYCOSYLTRANSFERASE WBBK-RELATED"/>
    <property type="match status" value="1"/>
</dbReference>
<feature type="domain" description="Glycosyltransferase subfamily 4-like N-terminal" evidence="4">
    <location>
        <begin position="20"/>
        <end position="178"/>
    </location>
</feature>
<reference evidence="5 6" key="1">
    <citation type="submission" date="2020-08" db="EMBL/GenBank/DDBJ databases">
        <title>Genomic Encyclopedia of Archaeal and Bacterial Type Strains, Phase II (KMG-II): from individual species to whole genera.</title>
        <authorList>
            <person name="Goeker M."/>
        </authorList>
    </citation>
    <scope>NUCLEOTIDE SEQUENCE [LARGE SCALE GENOMIC DNA]</scope>
    <source>
        <strain evidence="5 6">DSM 23288</strain>
    </source>
</reference>
<dbReference type="InterPro" id="IPR028098">
    <property type="entry name" value="Glyco_trans_4-like_N"/>
</dbReference>
<gene>
    <name evidence="5" type="ORF">BDZ31_001081</name>
</gene>
<dbReference type="GO" id="GO:0016757">
    <property type="term" value="F:glycosyltransferase activity"/>
    <property type="evidence" value="ECO:0007669"/>
    <property type="project" value="UniProtKB-KW"/>
</dbReference>
<dbReference type="Pfam" id="PF00534">
    <property type="entry name" value="Glycos_transf_1"/>
    <property type="match status" value="1"/>
</dbReference>
<protein>
    <submittedName>
        <fullName evidence="5">Glycosyltransferase involved in cell wall biosynthesis</fullName>
    </submittedName>
</protein>
<dbReference type="SUPFAM" id="SSF53756">
    <property type="entry name" value="UDP-Glycosyltransferase/glycogen phosphorylase"/>
    <property type="match status" value="1"/>
</dbReference>
<evidence type="ECO:0000256" key="1">
    <source>
        <dbReference type="ARBA" id="ARBA00022676"/>
    </source>
</evidence>
<dbReference type="Pfam" id="PF13439">
    <property type="entry name" value="Glyco_transf_4"/>
    <property type="match status" value="1"/>
</dbReference>
<evidence type="ECO:0000259" key="3">
    <source>
        <dbReference type="Pfam" id="PF00534"/>
    </source>
</evidence>
<keyword evidence="1" id="KW-0328">Glycosyltransferase</keyword>
<proteinExistence type="predicted"/>
<dbReference type="GO" id="GO:0009103">
    <property type="term" value="P:lipopolysaccharide biosynthetic process"/>
    <property type="evidence" value="ECO:0007669"/>
    <property type="project" value="TreeGrafter"/>
</dbReference>
<feature type="domain" description="Glycosyl transferase family 1" evidence="3">
    <location>
        <begin position="192"/>
        <end position="344"/>
    </location>
</feature>
<dbReference type="Gene3D" id="3.40.50.2000">
    <property type="entry name" value="Glycogen Phosphorylase B"/>
    <property type="match status" value="2"/>
</dbReference>
<organism evidence="5 6">
    <name type="scientific">Conexibacter arvalis</name>
    <dbReference type="NCBI Taxonomy" id="912552"/>
    <lineage>
        <taxon>Bacteria</taxon>
        <taxon>Bacillati</taxon>
        <taxon>Actinomycetota</taxon>
        <taxon>Thermoleophilia</taxon>
        <taxon>Solirubrobacterales</taxon>
        <taxon>Conexibacteraceae</taxon>
        <taxon>Conexibacter</taxon>
    </lineage>
</organism>
<comment type="caution">
    <text evidence="5">The sequence shown here is derived from an EMBL/GenBank/DDBJ whole genome shotgun (WGS) entry which is preliminary data.</text>
</comment>
<dbReference type="CDD" id="cd03809">
    <property type="entry name" value="GT4_MtfB-like"/>
    <property type="match status" value="1"/>
</dbReference>
<evidence type="ECO:0000259" key="4">
    <source>
        <dbReference type="Pfam" id="PF13439"/>
    </source>
</evidence>